<evidence type="ECO:0000256" key="4">
    <source>
        <dbReference type="SAM" id="Phobius"/>
    </source>
</evidence>
<keyword evidence="4" id="KW-0472">Membrane</keyword>
<keyword evidence="4" id="KW-1133">Transmembrane helix</keyword>
<dbReference type="InterPro" id="IPR002018">
    <property type="entry name" value="CarbesteraseB"/>
</dbReference>
<dbReference type="STRING" id="299467.A0A443SME8"/>
<evidence type="ECO:0000313" key="7">
    <source>
        <dbReference type="Proteomes" id="UP000288716"/>
    </source>
</evidence>
<dbReference type="EMBL" id="NCKV01001254">
    <property type="protein sequence ID" value="RWS28716.1"/>
    <property type="molecule type" value="Genomic_DNA"/>
</dbReference>
<dbReference type="InterPro" id="IPR029058">
    <property type="entry name" value="AB_hydrolase_fold"/>
</dbReference>
<feature type="non-terminal residue" evidence="6">
    <location>
        <position position="1"/>
    </location>
</feature>
<evidence type="ECO:0000256" key="2">
    <source>
        <dbReference type="ARBA" id="ARBA00022729"/>
    </source>
</evidence>
<evidence type="ECO:0000256" key="1">
    <source>
        <dbReference type="ARBA" id="ARBA00005964"/>
    </source>
</evidence>
<feature type="domain" description="Carboxylesterase type B" evidence="5">
    <location>
        <begin position="2"/>
        <end position="405"/>
    </location>
</feature>
<evidence type="ECO:0000259" key="5">
    <source>
        <dbReference type="Pfam" id="PF00135"/>
    </source>
</evidence>
<dbReference type="VEuPathDB" id="VectorBase:LDEU003328"/>
<organism evidence="6 7">
    <name type="scientific">Leptotrombidium deliense</name>
    <dbReference type="NCBI Taxonomy" id="299467"/>
    <lineage>
        <taxon>Eukaryota</taxon>
        <taxon>Metazoa</taxon>
        <taxon>Ecdysozoa</taxon>
        <taxon>Arthropoda</taxon>
        <taxon>Chelicerata</taxon>
        <taxon>Arachnida</taxon>
        <taxon>Acari</taxon>
        <taxon>Acariformes</taxon>
        <taxon>Trombidiformes</taxon>
        <taxon>Prostigmata</taxon>
        <taxon>Anystina</taxon>
        <taxon>Parasitengona</taxon>
        <taxon>Trombiculoidea</taxon>
        <taxon>Trombiculidae</taxon>
        <taxon>Leptotrombidium</taxon>
    </lineage>
</organism>
<dbReference type="SUPFAM" id="SSF53474">
    <property type="entry name" value="alpha/beta-Hydrolases"/>
    <property type="match status" value="1"/>
</dbReference>
<evidence type="ECO:0000256" key="3">
    <source>
        <dbReference type="ARBA" id="ARBA00023180"/>
    </source>
</evidence>
<dbReference type="Gene3D" id="3.40.50.1820">
    <property type="entry name" value="alpha/beta hydrolase"/>
    <property type="match status" value="1"/>
</dbReference>
<dbReference type="PROSITE" id="PS00941">
    <property type="entry name" value="CARBOXYLESTERASE_B_2"/>
    <property type="match status" value="1"/>
</dbReference>
<dbReference type="Pfam" id="PF00135">
    <property type="entry name" value="COesterase"/>
    <property type="match status" value="1"/>
</dbReference>
<keyword evidence="7" id="KW-1185">Reference proteome</keyword>
<dbReference type="InterPro" id="IPR051093">
    <property type="entry name" value="Neuroligin/BSAL"/>
</dbReference>
<feature type="transmembrane region" description="Helical" evidence="4">
    <location>
        <begin position="499"/>
        <end position="520"/>
    </location>
</feature>
<comment type="similarity">
    <text evidence="1">Belongs to the type-B carboxylesterase/lipase family.</text>
</comment>
<name>A0A443SME8_9ACAR</name>
<sequence>DPQPLFGWSGTKTADKRVSCPQITPRFRTNAVIQESEDCLYINIFYPTLASGTSRNLPVLVYFHGGEFNYGGKDYYEPEYLLREKDIVLVTVNYRLGVLGFLSTNDTNIPGNFGIKDQKAALNFVFREIDKFNGDNKQITIFGHDAGAISVDIHRLIPEWNAAKFQNAISSGGTIFTPWAMQYEPYDNAVWFAGNLSCSTRTEKILYCLQQKPYSELISMQTKYDFKFRPVVDKFSYEPLLPDDPTRLYQTADFGRHRHLFGLTSKEGSLEYYARYNEYSQLLDNKQKIKRLLEPYFKPYTNKEAISTLIHYKYFDSTNTIPTQADNTLINLLGSYLYESPTDKALREIGKKNAKQSLYVFDYQGKNSFGTLLQPASNINRDTFGVTHMDDIFLIFKTGFSNLEENSAYATTSIVNCIYGFMTDTLDVCRQPYYSGEESNKVFNAINAVGITEQKYNSKEKNEYFKFWNELVFEIELITSTRPPYFDHVGYNSYKAATWSLFAFLIIVAIAIILVIVYIISKKRKEKTSLLFLKKRDKELEERYNFL</sequence>
<dbReference type="PANTHER" id="PTHR43903">
    <property type="entry name" value="NEUROLIGIN"/>
    <property type="match status" value="1"/>
</dbReference>
<protein>
    <submittedName>
        <fullName evidence="6">Venom carboxylesterase-6-like protein</fullName>
    </submittedName>
</protein>
<dbReference type="Proteomes" id="UP000288716">
    <property type="component" value="Unassembled WGS sequence"/>
</dbReference>
<keyword evidence="2" id="KW-0732">Signal</keyword>
<dbReference type="AlphaFoldDB" id="A0A443SME8"/>
<dbReference type="InterPro" id="IPR019819">
    <property type="entry name" value="Carboxylesterase_B_CS"/>
</dbReference>
<keyword evidence="3" id="KW-0325">Glycoprotein</keyword>
<proteinExistence type="inferred from homology"/>
<reference evidence="6 7" key="1">
    <citation type="journal article" date="2018" name="Gigascience">
        <title>Genomes of trombidid mites reveal novel predicted allergens and laterally-transferred genes associated with secondary metabolism.</title>
        <authorList>
            <person name="Dong X."/>
            <person name="Chaisiri K."/>
            <person name="Xia D."/>
            <person name="Armstrong S.D."/>
            <person name="Fang Y."/>
            <person name="Donnelly M.J."/>
            <person name="Kadowaki T."/>
            <person name="McGarry J.W."/>
            <person name="Darby A.C."/>
            <person name="Makepeace B.L."/>
        </authorList>
    </citation>
    <scope>NUCLEOTIDE SEQUENCE [LARGE SCALE GENOMIC DNA]</scope>
    <source>
        <strain evidence="6">UoL-UT</strain>
    </source>
</reference>
<keyword evidence="4" id="KW-0812">Transmembrane</keyword>
<comment type="caution">
    <text evidence="6">The sequence shown here is derived from an EMBL/GenBank/DDBJ whole genome shotgun (WGS) entry which is preliminary data.</text>
</comment>
<evidence type="ECO:0000313" key="6">
    <source>
        <dbReference type="EMBL" id="RWS28716.1"/>
    </source>
</evidence>
<accession>A0A443SME8</accession>
<gene>
    <name evidence="6" type="ORF">B4U80_02296</name>
</gene>
<dbReference type="OrthoDB" id="6512235at2759"/>